<proteinExistence type="predicted"/>
<dbReference type="Gene3D" id="3.10.100.10">
    <property type="entry name" value="Mannose-Binding Protein A, subunit A"/>
    <property type="match status" value="1"/>
</dbReference>
<dbReference type="CDD" id="cd00037">
    <property type="entry name" value="CLECT"/>
    <property type="match status" value="1"/>
</dbReference>
<keyword evidence="1" id="KW-1185">Reference proteome</keyword>
<dbReference type="InterPro" id="IPR016186">
    <property type="entry name" value="C-type_lectin-like/link_sf"/>
</dbReference>
<protein>
    <submittedName>
        <fullName evidence="2">C-type lectin domain-containing protein</fullName>
    </submittedName>
</protein>
<evidence type="ECO:0000313" key="1">
    <source>
        <dbReference type="Proteomes" id="UP000887540"/>
    </source>
</evidence>
<accession>A0A914DBT7</accession>
<name>A0A914DBT7_9BILA</name>
<dbReference type="WBParaSite" id="ACRNAN_scaffold23143.g25603.t1">
    <property type="protein sequence ID" value="ACRNAN_scaffold23143.g25603.t1"/>
    <property type="gene ID" value="ACRNAN_scaffold23143.g25603"/>
</dbReference>
<dbReference type="InterPro" id="IPR016187">
    <property type="entry name" value="CTDL_fold"/>
</dbReference>
<dbReference type="AlphaFoldDB" id="A0A914DBT7"/>
<sequence length="121" mass="13610">MVNDYSYILGLHRNGQNKWVWFDYDGSELPLGNFTNWAPGYNENSSGDCVMAVSQNGTGSNVLDHVYRWITTPCYSGLFSHNFCQSLACDADFRGCIPFSLPKANIRSHVRHGLKAKSKKN</sequence>
<evidence type="ECO:0000313" key="2">
    <source>
        <dbReference type="WBParaSite" id="ACRNAN_scaffold23143.g25603.t1"/>
    </source>
</evidence>
<dbReference type="Proteomes" id="UP000887540">
    <property type="component" value="Unplaced"/>
</dbReference>
<dbReference type="SUPFAM" id="SSF56436">
    <property type="entry name" value="C-type lectin-like"/>
    <property type="match status" value="1"/>
</dbReference>
<reference evidence="2" key="1">
    <citation type="submission" date="2022-11" db="UniProtKB">
        <authorList>
            <consortium name="WormBaseParasite"/>
        </authorList>
    </citation>
    <scope>IDENTIFICATION</scope>
</reference>
<organism evidence="1 2">
    <name type="scientific">Acrobeloides nanus</name>
    <dbReference type="NCBI Taxonomy" id="290746"/>
    <lineage>
        <taxon>Eukaryota</taxon>
        <taxon>Metazoa</taxon>
        <taxon>Ecdysozoa</taxon>
        <taxon>Nematoda</taxon>
        <taxon>Chromadorea</taxon>
        <taxon>Rhabditida</taxon>
        <taxon>Tylenchina</taxon>
        <taxon>Cephalobomorpha</taxon>
        <taxon>Cephaloboidea</taxon>
        <taxon>Cephalobidae</taxon>
        <taxon>Acrobeloides</taxon>
    </lineage>
</organism>